<evidence type="ECO:0000313" key="6">
    <source>
        <dbReference type="Proteomes" id="UP000652761"/>
    </source>
</evidence>
<feature type="region of interest" description="Disordered" evidence="4">
    <location>
        <begin position="61"/>
        <end position="92"/>
    </location>
</feature>
<proteinExistence type="inferred from homology"/>
<dbReference type="EMBL" id="NMUH01000889">
    <property type="protein sequence ID" value="MQL86287.1"/>
    <property type="molecule type" value="Genomic_DNA"/>
</dbReference>
<keyword evidence="3" id="KW-0808">Transferase</keyword>
<dbReference type="PANTHER" id="PTHR12176:SF76">
    <property type="entry name" value="S-ADENOSYL-L-METHIONINE-DEPENDENT METHYLTRANSFERASES SUPERFAMILY PROTEIN"/>
    <property type="match status" value="1"/>
</dbReference>
<dbReference type="InterPro" id="IPR051419">
    <property type="entry name" value="Lys/N-term_MeTrsfase_sf"/>
</dbReference>
<name>A0A843UUY8_COLES</name>
<comment type="caution">
    <text evidence="5">The sequence shown here is derived from an EMBL/GenBank/DDBJ whole genome shotgun (WGS) entry which is preliminary data.</text>
</comment>
<keyword evidence="6" id="KW-1185">Reference proteome</keyword>
<evidence type="ECO:0000256" key="3">
    <source>
        <dbReference type="ARBA" id="ARBA00022679"/>
    </source>
</evidence>
<dbReference type="InterPro" id="IPR029063">
    <property type="entry name" value="SAM-dependent_MTases_sf"/>
</dbReference>
<evidence type="ECO:0000256" key="1">
    <source>
        <dbReference type="ARBA" id="ARBA00008361"/>
    </source>
</evidence>
<accession>A0A843UUY8</accession>
<dbReference type="AlphaFoldDB" id="A0A843UUY8"/>
<dbReference type="GO" id="GO:0032259">
    <property type="term" value="P:methylation"/>
    <property type="evidence" value="ECO:0007669"/>
    <property type="project" value="UniProtKB-KW"/>
</dbReference>
<protein>
    <submittedName>
        <fullName evidence="5">Uncharacterized protein</fullName>
    </submittedName>
</protein>
<dbReference type="PANTHER" id="PTHR12176">
    <property type="entry name" value="SAM-DEPENDENT METHYLTRANSFERASE SUPERFAMILY PROTEIN"/>
    <property type="match status" value="1"/>
</dbReference>
<sequence>MATAKVVPVPIATFSRVRRGPSLRTTCSLSCLLTLDGGPLPGRRDMARGICRVRARGRAPLFSPHTPRAAQSRVEEGEESGRRAEEEDEGQPFSVLTSIRSPYNEIIVVDTPTSRVLLLDSTHNVHSILNKGQILTNSYWDEFATLPAIIPNGPIAILGLGGGTAAHVILDLWPKLHLIGWEIDGILIDKARKYFQLSDLEKHNHAGGFLSINVGDALSASVSVPGGFAGNMQIEIIYRKKLALNGTLFIYLFFDHPGIIVDLFYDGKVLPQLQEVDTWLELEKKLMPHGRIMVNCGGAHAETSNRSGLADPEVTKDDTWVQNSTIKALCVTFDGKLSWKRMAEQDSENYMALTGPIPEIESWSSSVPSQLASNVKSWKPCGLA</sequence>
<dbReference type="GO" id="GO:0008168">
    <property type="term" value="F:methyltransferase activity"/>
    <property type="evidence" value="ECO:0007669"/>
    <property type="project" value="UniProtKB-KW"/>
</dbReference>
<dbReference type="Gene3D" id="3.40.50.150">
    <property type="entry name" value="Vaccinia Virus protein VP39"/>
    <property type="match status" value="1"/>
</dbReference>
<evidence type="ECO:0000256" key="4">
    <source>
        <dbReference type="SAM" id="MobiDB-lite"/>
    </source>
</evidence>
<dbReference type="Proteomes" id="UP000652761">
    <property type="component" value="Unassembled WGS sequence"/>
</dbReference>
<dbReference type="SUPFAM" id="SSF53335">
    <property type="entry name" value="S-adenosyl-L-methionine-dependent methyltransferases"/>
    <property type="match status" value="1"/>
</dbReference>
<gene>
    <name evidence="5" type="ORF">Taro_018809</name>
</gene>
<organism evidence="5 6">
    <name type="scientific">Colocasia esculenta</name>
    <name type="common">Wild taro</name>
    <name type="synonym">Arum esculentum</name>
    <dbReference type="NCBI Taxonomy" id="4460"/>
    <lineage>
        <taxon>Eukaryota</taxon>
        <taxon>Viridiplantae</taxon>
        <taxon>Streptophyta</taxon>
        <taxon>Embryophyta</taxon>
        <taxon>Tracheophyta</taxon>
        <taxon>Spermatophyta</taxon>
        <taxon>Magnoliopsida</taxon>
        <taxon>Liliopsida</taxon>
        <taxon>Araceae</taxon>
        <taxon>Aroideae</taxon>
        <taxon>Colocasieae</taxon>
        <taxon>Colocasia</taxon>
    </lineage>
</organism>
<dbReference type="OrthoDB" id="2016285at2759"/>
<comment type="similarity">
    <text evidence="1">Belongs to the methyltransferase superfamily.</text>
</comment>
<reference evidence="5" key="1">
    <citation type="submission" date="2017-07" db="EMBL/GenBank/DDBJ databases">
        <title>Taro Niue Genome Assembly and Annotation.</title>
        <authorList>
            <person name="Atibalentja N."/>
            <person name="Keating K."/>
            <person name="Fields C.J."/>
        </authorList>
    </citation>
    <scope>NUCLEOTIDE SEQUENCE</scope>
    <source>
        <strain evidence="5">Niue_2</strain>
        <tissue evidence="5">Leaf</tissue>
    </source>
</reference>
<keyword evidence="2" id="KW-0489">Methyltransferase</keyword>
<feature type="compositionally biased region" description="Basic and acidic residues" evidence="4">
    <location>
        <begin position="73"/>
        <end position="85"/>
    </location>
</feature>
<evidence type="ECO:0000256" key="2">
    <source>
        <dbReference type="ARBA" id="ARBA00022603"/>
    </source>
</evidence>
<evidence type="ECO:0000313" key="5">
    <source>
        <dbReference type="EMBL" id="MQL86287.1"/>
    </source>
</evidence>